<dbReference type="GO" id="GO:0009986">
    <property type="term" value="C:cell surface"/>
    <property type="evidence" value="ECO:0007669"/>
    <property type="project" value="UniProtKB-SubCell"/>
</dbReference>
<dbReference type="GO" id="GO:0030420">
    <property type="term" value="P:establishment of competence for transformation"/>
    <property type="evidence" value="ECO:0007669"/>
    <property type="project" value="UniProtKB-KW"/>
</dbReference>
<gene>
    <name evidence="4" type="ORF">F4V43_17000</name>
</gene>
<comment type="caution">
    <text evidence="4">The sequence shown here is derived from an EMBL/GenBank/DDBJ whole genome shotgun (WGS) entry which is preliminary data.</text>
</comment>
<evidence type="ECO:0000256" key="1">
    <source>
        <dbReference type="ARBA" id="ARBA00004241"/>
    </source>
</evidence>
<keyword evidence="5" id="KW-1185">Reference proteome</keyword>
<dbReference type="InterPro" id="IPR012902">
    <property type="entry name" value="N_methyl_site"/>
</dbReference>
<dbReference type="Proteomes" id="UP000367750">
    <property type="component" value="Unassembled WGS sequence"/>
</dbReference>
<organism evidence="4 5">
    <name type="scientific">Paenibacillus spiritus</name>
    <dbReference type="NCBI Taxonomy" id="2496557"/>
    <lineage>
        <taxon>Bacteria</taxon>
        <taxon>Bacillati</taxon>
        <taxon>Bacillota</taxon>
        <taxon>Bacilli</taxon>
        <taxon>Bacillales</taxon>
        <taxon>Paenibacillaceae</taxon>
        <taxon>Paenibacillus</taxon>
    </lineage>
</organism>
<keyword evidence="2" id="KW-0178">Competence</keyword>
<reference evidence="4 5" key="1">
    <citation type="submission" date="2019-09" db="EMBL/GenBank/DDBJ databases">
        <title>Bacillus ochoae sp. nov., Paenibacillus whitsoniae sp. nov., Paenibacillus spiritus sp. nov. Isolated from the Mars Exploration Rover during spacecraft assembly.</title>
        <authorList>
            <person name="Seuylemezian A."/>
            <person name="Vaishampayan P."/>
        </authorList>
    </citation>
    <scope>NUCLEOTIDE SEQUENCE [LARGE SCALE GENOMIC DNA]</scope>
    <source>
        <strain evidence="4 5">MER_111</strain>
    </source>
</reference>
<keyword evidence="3" id="KW-0812">Transmembrane</keyword>
<name>A0A5J5FVZ9_9BACL</name>
<dbReference type="EMBL" id="VYKK01000028">
    <property type="protein sequence ID" value="KAA8997952.1"/>
    <property type="molecule type" value="Genomic_DNA"/>
</dbReference>
<keyword evidence="3" id="KW-0472">Membrane</keyword>
<dbReference type="RefSeq" id="WP_150459452.1">
    <property type="nucleotide sequence ID" value="NZ_VYKK01000028.1"/>
</dbReference>
<evidence type="ECO:0000256" key="3">
    <source>
        <dbReference type="SAM" id="Phobius"/>
    </source>
</evidence>
<proteinExistence type="predicted"/>
<protein>
    <submittedName>
        <fullName evidence="4">Prepilin-type N-terminal cleavage/methylation domain-containing protein</fullName>
    </submittedName>
</protein>
<sequence length="180" mass="20071">MRREDGFTLIEVLASIVILSIVSLVLTAYFTNALSYTKSNQNKTIMVNLARNALFYMEKQDFDQIKDFFVTGKHALKGDDCKLNSCVKPEYAAHFNTGTLVSVLHPNVNGIEYSIDIEYQQELAEPRPSPSPGAASPNAIDRSVIRQYLVPVRVMVRQAENGSGRAPVVVEGYISDEEIR</sequence>
<evidence type="ECO:0000313" key="5">
    <source>
        <dbReference type="Proteomes" id="UP000367750"/>
    </source>
</evidence>
<dbReference type="NCBIfam" id="TIGR02532">
    <property type="entry name" value="IV_pilin_GFxxxE"/>
    <property type="match status" value="1"/>
</dbReference>
<comment type="subcellular location">
    <subcellularLocation>
        <location evidence="1">Cell surface</location>
    </subcellularLocation>
</comment>
<keyword evidence="3" id="KW-1133">Transmembrane helix</keyword>
<dbReference type="OrthoDB" id="2456766at2"/>
<evidence type="ECO:0000256" key="2">
    <source>
        <dbReference type="ARBA" id="ARBA00023287"/>
    </source>
</evidence>
<accession>A0A5J5FVZ9</accession>
<feature type="transmembrane region" description="Helical" evidence="3">
    <location>
        <begin position="12"/>
        <end position="31"/>
    </location>
</feature>
<evidence type="ECO:0000313" key="4">
    <source>
        <dbReference type="EMBL" id="KAA8997952.1"/>
    </source>
</evidence>
<dbReference type="Pfam" id="PF07963">
    <property type="entry name" value="N_methyl"/>
    <property type="match status" value="1"/>
</dbReference>
<dbReference type="AlphaFoldDB" id="A0A5J5FVZ9"/>